<feature type="region of interest" description="Disordered" evidence="1">
    <location>
        <begin position="1"/>
        <end position="21"/>
    </location>
</feature>
<evidence type="ECO:0000256" key="1">
    <source>
        <dbReference type="SAM" id="MobiDB-lite"/>
    </source>
</evidence>
<gene>
    <name evidence="2" type="ORF">AVDCRST_MAG82-360</name>
</gene>
<evidence type="ECO:0000313" key="2">
    <source>
        <dbReference type="EMBL" id="CAA9403829.1"/>
    </source>
</evidence>
<protein>
    <submittedName>
        <fullName evidence="2">Maltodextrin ABC transporter, substrate-binding protein MdxE</fullName>
    </submittedName>
</protein>
<proteinExistence type="predicted"/>
<feature type="non-terminal residue" evidence="2">
    <location>
        <position position="1"/>
    </location>
</feature>
<reference evidence="2" key="1">
    <citation type="submission" date="2020-02" db="EMBL/GenBank/DDBJ databases">
        <authorList>
            <person name="Meier V. D."/>
        </authorList>
    </citation>
    <scope>NUCLEOTIDE SEQUENCE</scope>
    <source>
        <strain evidence="2">AVDCRST_MAG82</strain>
    </source>
</reference>
<dbReference type="EMBL" id="CADCVA010000051">
    <property type="protein sequence ID" value="CAA9403829.1"/>
    <property type="molecule type" value="Genomic_DNA"/>
</dbReference>
<organism evidence="2">
    <name type="scientific">uncultured Rubrobacteraceae bacterium</name>
    <dbReference type="NCBI Taxonomy" id="349277"/>
    <lineage>
        <taxon>Bacteria</taxon>
        <taxon>Bacillati</taxon>
        <taxon>Actinomycetota</taxon>
        <taxon>Rubrobacteria</taxon>
        <taxon>Rubrobacterales</taxon>
        <taxon>Rubrobacteraceae</taxon>
        <taxon>environmental samples</taxon>
    </lineage>
</organism>
<name>A0A6J4P950_9ACTN</name>
<feature type="non-terminal residue" evidence="2">
    <location>
        <position position="65"/>
    </location>
</feature>
<dbReference type="AlphaFoldDB" id="A0A6J4P950"/>
<accession>A0A6J4P950</accession>
<sequence>SGRPASERGAPAHASTPGLPLLLGHVPGDGRAVQRLALRRHLARGSGADLEGAAGELYPAGPGSV</sequence>